<feature type="transmembrane region" description="Helical" evidence="7">
    <location>
        <begin position="230"/>
        <end position="250"/>
    </location>
</feature>
<dbReference type="Proteomes" id="UP000630887">
    <property type="component" value="Unassembled WGS sequence"/>
</dbReference>
<feature type="transmembrane region" description="Helical" evidence="7">
    <location>
        <begin position="12"/>
        <end position="34"/>
    </location>
</feature>
<dbReference type="PROSITE" id="PS50850">
    <property type="entry name" value="MFS"/>
    <property type="match status" value="1"/>
</dbReference>
<feature type="transmembrane region" description="Helical" evidence="7">
    <location>
        <begin position="104"/>
        <end position="129"/>
    </location>
</feature>
<evidence type="ECO:0000313" key="9">
    <source>
        <dbReference type="EMBL" id="GIG10600.1"/>
    </source>
</evidence>
<feature type="transmembrane region" description="Helical" evidence="7">
    <location>
        <begin position="46"/>
        <end position="67"/>
    </location>
</feature>
<evidence type="ECO:0000256" key="2">
    <source>
        <dbReference type="ARBA" id="ARBA00022448"/>
    </source>
</evidence>
<evidence type="ECO:0000256" key="3">
    <source>
        <dbReference type="ARBA" id="ARBA00022475"/>
    </source>
</evidence>
<name>A0A8J3L9N4_9ACTN</name>
<keyword evidence="6 7" id="KW-0472">Membrane</keyword>
<evidence type="ECO:0000313" key="10">
    <source>
        <dbReference type="Proteomes" id="UP000630887"/>
    </source>
</evidence>
<dbReference type="Gene3D" id="1.20.1720.10">
    <property type="entry name" value="Multidrug resistance protein D"/>
    <property type="match status" value="1"/>
</dbReference>
<organism evidence="9 10">
    <name type="scientific">Catellatospora coxensis</name>
    <dbReference type="NCBI Taxonomy" id="310354"/>
    <lineage>
        <taxon>Bacteria</taxon>
        <taxon>Bacillati</taxon>
        <taxon>Actinomycetota</taxon>
        <taxon>Actinomycetes</taxon>
        <taxon>Micromonosporales</taxon>
        <taxon>Micromonosporaceae</taxon>
        <taxon>Catellatospora</taxon>
    </lineage>
</organism>
<feature type="domain" description="Major facilitator superfamily (MFS) profile" evidence="8">
    <location>
        <begin position="13"/>
        <end position="481"/>
    </location>
</feature>
<keyword evidence="2" id="KW-0813">Transport</keyword>
<feature type="transmembrane region" description="Helical" evidence="7">
    <location>
        <begin position="79"/>
        <end position="98"/>
    </location>
</feature>
<dbReference type="SUPFAM" id="SSF103473">
    <property type="entry name" value="MFS general substrate transporter"/>
    <property type="match status" value="1"/>
</dbReference>
<comment type="subcellular location">
    <subcellularLocation>
        <location evidence="1">Cell membrane</location>
        <topology evidence="1">Multi-pass membrane protein</topology>
    </subcellularLocation>
</comment>
<evidence type="ECO:0000256" key="6">
    <source>
        <dbReference type="ARBA" id="ARBA00023136"/>
    </source>
</evidence>
<dbReference type="InterPro" id="IPR011701">
    <property type="entry name" value="MFS"/>
</dbReference>
<dbReference type="RefSeq" id="WP_203698569.1">
    <property type="nucleotide sequence ID" value="NZ_BAAALC010000088.1"/>
</dbReference>
<keyword evidence="5 7" id="KW-1133">Transmembrane helix</keyword>
<dbReference type="Gene3D" id="1.20.1250.20">
    <property type="entry name" value="MFS general substrate transporter like domains"/>
    <property type="match status" value="1"/>
</dbReference>
<reference evidence="9 10" key="1">
    <citation type="submission" date="2021-01" db="EMBL/GenBank/DDBJ databases">
        <title>Whole genome shotgun sequence of Catellatospora coxensis NBRC 107359.</title>
        <authorList>
            <person name="Komaki H."/>
            <person name="Tamura T."/>
        </authorList>
    </citation>
    <scope>NUCLEOTIDE SEQUENCE [LARGE SCALE GENOMIC DNA]</scope>
    <source>
        <strain evidence="9 10">NBRC 107359</strain>
    </source>
</reference>
<dbReference type="InterPro" id="IPR036259">
    <property type="entry name" value="MFS_trans_sf"/>
</dbReference>
<dbReference type="Pfam" id="PF07690">
    <property type="entry name" value="MFS_1"/>
    <property type="match status" value="1"/>
</dbReference>
<dbReference type="EMBL" id="BONI01000094">
    <property type="protein sequence ID" value="GIG10600.1"/>
    <property type="molecule type" value="Genomic_DNA"/>
</dbReference>
<dbReference type="PANTHER" id="PTHR42718">
    <property type="entry name" value="MAJOR FACILITATOR SUPERFAMILY MULTIDRUG TRANSPORTER MFSC"/>
    <property type="match status" value="1"/>
</dbReference>
<feature type="transmembrane region" description="Helical" evidence="7">
    <location>
        <begin position="336"/>
        <end position="355"/>
    </location>
</feature>
<comment type="caution">
    <text evidence="9">The sequence shown here is derived from an EMBL/GenBank/DDBJ whole genome shotgun (WGS) entry which is preliminary data.</text>
</comment>
<gene>
    <name evidence="9" type="ORF">Cco03nite_73000</name>
</gene>
<feature type="transmembrane region" description="Helical" evidence="7">
    <location>
        <begin position="136"/>
        <end position="159"/>
    </location>
</feature>
<dbReference type="NCBIfam" id="TIGR00711">
    <property type="entry name" value="efflux_EmrB"/>
    <property type="match status" value="1"/>
</dbReference>
<keyword evidence="10" id="KW-1185">Reference proteome</keyword>
<dbReference type="PRINTS" id="PR01036">
    <property type="entry name" value="TCRTETB"/>
</dbReference>
<keyword evidence="4 7" id="KW-0812">Transmembrane</keyword>
<feature type="transmembrane region" description="Helical" evidence="7">
    <location>
        <begin position="198"/>
        <end position="218"/>
    </location>
</feature>
<evidence type="ECO:0000256" key="5">
    <source>
        <dbReference type="ARBA" id="ARBA00022989"/>
    </source>
</evidence>
<sequence>MTGGGPAARPWAALGVLCLGNYLILLDTSIVNTAAPALMESLGTGVGGLLWVLNGYLLALASLLIVFSRLGDLWGARTVFVTGLAVFALASLLCALAQSTGQLVAARVVQGVGAAAMLPQALVLIAAVFPEQRRGAAFGVFTAVGGVAAVTGPTVGGVLVTHVGWQSVFVLNVPLAVWGLAAARRFVPDVRAPRPRGFDVVGVGLVTFSLVALVSGLIEGERHGWGRLAGPVTVPAVLVAGVLGLGLFVWWEHRHPAPLVPPALLRERTFAVTAGITLVTSFALHGFLLVFVITTQRALGMSPQLSGMTALPWTLTLSAVAPLAGRLSDRVDVRRLLAAGLLCHAAAVAAVALLAERDWTSWSYFWVLTALGIGMGLTIAPTTSTGMRAVAAPLAGAASGVLNTARQVGAALGAAVTGAVLQHRLDAAVPGGGALAGPPSGGLAVSMPDVLLAAARPALGVSVLLLVLAAAATVLMARTTARSEKTAGVH</sequence>
<dbReference type="PANTHER" id="PTHR42718:SF42">
    <property type="entry name" value="EXPORT PROTEIN"/>
    <property type="match status" value="1"/>
</dbReference>
<dbReference type="AlphaFoldDB" id="A0A8J3L9N4"/>
<dbReference type="CDD" id="cd17321">
    <property type="entry name" value="MFS_MMR_MDR_like"/>
    <property type="match status" value="1"/>
</dbReference>
<feature type="transmembrane region" description="Helical" evidence="7">
    <location>
        <begin position="165"/>
        <end position="186"/>
    </location>
</feature>
<dbReference type="GO" id="GO:0005886">
    <property type="term" value="C:plasma membrane"/>
    <property type="evidence" value="ECO:0007669"/>
    <property type="project" value="UniProtKB-SubCell"/>
</dbReference>
<feature type="transmembrane region" description="Helical" evidence="7">
    <location>
        <begin position="361"/>
        <end position="380"/>
    </location>
</feature>
<evidence type="ECO:0000256" key="1">
    <source>
        <dbReference type="ARBA" id="ARBA00004651"/>
    </source>
</evidence>
<keyword evidence="3" id="KW-1003">Cell membrane</keyword>
<accession>A0A8J3L9N4</accession>
<evidence type="ECO:0000256" key="4">
    <source>
        <dbReference type="ARBA" id="ARBA00022692"/>
    </source>
</evidence>
<dbReference type="GO" id="GO:0022857">
    <property type="term" value="F:transmembrane transporter activity"/>
    <property type="evidence" value="ECO:0007669"/>
    <property type="project" value="InterPro"/>
</dbReference>
<evidence type="ECO:0000256" key="7">
    <source>
        <dbReference type="SAM" id="Phobius"/>
    </source>
</evidence>
<feature type="transmembrane region" description="Helical" evidence="7">
    <location>
        <begin position="270"/>
        <end position="293"/>
    </location>
</feature>
<proteinExistence type="predicted"/>
<protein>
    <submittedName>
        <fullName evidence="9">MFS transporter</fullName>
    </submittedName>
</protein>
<feature type="transmembrane region" description="Helical" evidence="7">
    <location>
        <begin position="457"/>
        <end position="477"/>
    </location>
</feature>
<dbReference type="InterPro" id="IPR020846">
    <property type="entry name" value="MFS_dom"/>
</dbReference>
<evidence type="ECO:0000259" key="8">
    <source>
        <dbReference type="PROSITE" id="PS50850"/>
    </source>
</evidence>
<dbReference type="InterPro" id="IPR004638">
    <property type="entry name" value="EmrB-like"/>
</dbReference>